<feature type="compositionally biased region" description="Low complexity" evidence="3">
    <location>
        <begin position="88"/>
        <end position="108"/>
    </location>
</feature>
<gene>
    <name evidence="4" type="ORF">CJ030_MR8G028165</name>
</gene>
<dbReference type="PANTHER" id="PTHR33172:SF91">
    <property type="entry name" value="PROTEIN OXIDATIVE STRESS 3 LIKE 5"/>
    <property type="match status" value="1"/>
</dbReference>
<protein>
    <submittedName>
        <fullName evidence="4">Uncharacterized protein</fullName>
    </submittedName>
</protein>
<evidence type="ECO:0000256" key="1">
    <source>
        <dbReference type="ARBA" id="ARBA00004123"/>
    </source>
</evidence>
<keyword evidence="2" id="KW-0539">Nucleus</keyword>
<comment type="subcellular location">
    <subcellularLocation>
        <location evidence="1">Nucleus</location>
    </subcellularLocation>
</comment>
<feature type="compositionally biased region" description="Basic and acidic residues" evidence="3">
    <location>
        <begin position="134"/>
        <end position="144"/>
    </location>
</feature>
<dbReference type="OrthoDB" id="696276at2759"/>
<dbReference type="EMBL" id="RXIC02000026">
    <property type="protein sequence ID" value="KAB1204439.1"/>
    <property type="molecule type" value="Genomic_DNA"/>
</dbReference>
<feature type="compositionally biased region" description="Low complexity" evidence="3">
    <location>
        <begin position="169"/>
        <end position="183"/>
    </location>
</feature>
<evidence type="ECO:0000256" key="2">
    <source>
        <dbReference type="ARBA" id="ARBA00023242"/>
    </source>
</evidence>
<comment type="caution">
    <text evidence="4">The sequence shown here is derived from an EMBL/GenBank/DDBJ whole genome shotgun (WGS) entry which is preliminary data.</text>
</comment>
<dbReference type="PANTHER" id="PTHR33172">
    <property type="entry name" value="OS08G0516900 PROTEIN"/>
    <property type="match status" value="1"/>
</dbReference>
<dbReference type="InterPro" id="IPR051992">
    <property type="entry name" value="OxStress_Response_Reg"/>
</dbReference>
<dbReference type="GO" id="GO:0006950">
    <property type="term" value="P:response to stress"/>
    <property type="evidence" value="ECO:0007669"/>
    <property type="project" value="UniProtKB-ARBA"/>
</dbReference>
<organism evidence="4 5">
    <name type="scientific">Morella rubra</name>
    <name type="common">Chinese bayberry</name>
    <dbReference type="NCBI Taxonomy" id="262757"/>
    <lineage>
        <taxon>Eukaryota</taxon>
        <taxon>Viridiplantae</taxon>
        <taxon>Streptophyta</taxon>
        <taxon>Embryophyta</taxon>
        <taxon>Tracheophyta</taxon>
        <taxon>Spermatophyta</taxon>
        <taxon>Magnoliopsida</taxon>
        <taxon>eudicotyledons</taxon>
        <taxon>Gunneridae</taxon>
        <taxon>Pentapetalae</taxon>
        <taxon>rosids</taxon>
        <taxon>fabids</taxon>
        <taxon>Fagales</taxon>
        <taxon>Myricaceae</taxon>
        <taxon>Morella</taxon>
    </lineage>
</organism>
<sequence length="210" mass="22798">MEVLVGATFGIDVRDRNGVVPTATDQHVVAPCLFLKDDIGRTRDDNGSVFGIGLPGKAPASEEDSSESSSSIGAPDESEDEDDDVSSKDAQSNLNGAGLGSLGSLEDSLPIKRGLSNHFTGKSKSFANLLEVRSEGSGEVREPIQQEEENFGGVQVENEDEDEQHQRQQEYPSSSSSPSSSSPHRIRRNKKKKIVDIKEEYQRNCLIEGY</sequence>
<proteinExistence type="predicted"/>
<dbReference type="Proteomes" id="UP000516437">
    <property type="component" value="Chromosome 8"/>
</dbReference>
<feature type="region of interest" description="Disordered" evidence="3">
    <location>
        <begin position="134"/>
        <end position="193"/>
    </location>
</feature>
<feature type="region of interest" description="Disordered" evidence="3">
    <location>
        <begin position="44"/>
        <end position="120"/>
    </location>
</feature>
<evidence type="ECO:0000313" key="5">
    <source>
        <dbReference type="Proteomes" id="UP000516437"/>
    </source>
</evidence>
<name>A0A6A1UVL4_9ROSI</name>
<reference evidence="4 5" key="1">
    <citation type="journal article" date="2019" name="Plant Biotechnol. J.">
        <title>The red bayberry genome and genetic basis of sex determination.</title>
        <authorList>
            <person name="Jia H.M."/>
            <person name="Jia H.J."/>
            <person name="Cai Q.L."/>
            <person name="Wang Y."/>
            <person name="Zhao H.B."/>
            <person name="Yang W.F."/>
            <person name="Wang G.Y."/>
            <person name="Li Y.H."/>
            <person name="Zhan D.L."/>
            <person name="Shen Y.T."/>
            <person name="Niu Q.F."/>
            <person name="Chang L."/>
            <person name="Qiu J."/>
            <person name="Zhao L."/>
            <person name="Xie H.B."/>
            <person name="Fu W.Y."/>
            <person name="Jin J."/>
            <person name="Li X.W."/>
            <person name="Jiao Y."/>
            <person name="Zhou C.C."/>
            <person name="Tu T."/>
            <person name="Chai C.Y."/>
            <person name="Gao J.L."/>
            <person name="Fan L.J."/>
            <person name="van de Weg E."/>
            <person name="Wang J.Y."/>
            <person name="Gao Z.S."/>
        </authorList>
    </citation>
    <scope>NUCLEOTIDE SEQUENCE [LARGE SCALE GENOMIC DNA]</scope>
    <source>
        <tissue evidence="4">Leaves</tissue>
    </source>
</reference>
<accession>A0A6A1UVL4</accession>
<evidence type="ECO:0000313" key="4">
    <source>
        <dbReference type="EMBL" id="KAB1204439.1"/>
    </source>
</evidence>
<keyword evidence="5" id="KW-1185">Reference proteome</keyword>
<feature type="compositionally biased region" description="Basic residues" evidence="3">
    <location>
        <begin position="184"/>
        <end position="193"/>
    </location>
</feature>
<dbReference type="GO" id="GO:0005634">
    <property type="term" value="C:nucleus"/>
    <property type="evidence" value="ECO:0007669"/>
    <property type="project" value="UniProtKB-SubCell"/>
</dbReference>
<dbReference type="AlphaFoldDB" id="A0A6A1UVL4"/>
<evidence type="ECO:0000256" key="3">
    <source>
        <dbReference type="SAM" id="MobiDB-lite"/>
    </source>
</evidence>